<evidence type="ECO:0000313" key="1">
    <source>
        <dbReference type="EMBL" id="VDC51608.1"/>
    </source>
</evidence>
<dbReference type="EMBL" id="UXHF01000007">
    <property type="protein sequence ID" value="VDC51608.1"/>
    <property type="molecule type" value="Genomic_DNA"/>
</dbReference>
<evidence type="ECO:0008006" key="3">
    <source>
        <dbReference type="Google" id="ProtNLM"/>
    </source>
</evidence>
<sequence length="186" mass="20650">MMCWRSRPGRMFETMSVSLPYSETVRINQIGAGLSRRLEPDADTRKRIARALDLQGLEDFTIDVEVKPTPSTSEWTLKGRVSAHAVQTCGLTLEPLPVDVDRRFSIQLAERAPTETDEIEVTLDEEDADLIEDGKIDLGQYAVEQLALSLDPFPRKPGAEFVQPEEPAEISPFAALKALKPQDGQG</sequence>
<organism evidence="1 2">
    <name type="scientific">Brevundimonas mediterranea</name>
    <dbReference type="NCBI Taxonomy" id="74329"/>
    <lineage>
        <taxon>Bacteria</taxon>
        <taxon>Pseudomonadati</taxon>
        <taxon>Pseudomonadota</taxon>
        <taxon>Alphaproteobacteria</taxon>
        <taxon>Caulobacterales</taxon>
        <taxon>Caulobacteraceae</taxon>
        <taxon>Brevundimonas</taxon>
    </lineage>
</organism>
<protein>
    <recommendedName>
        <fullName evidence="3">DUF177 domain-containing protein</fullName>
    </recommendedName>
</protein>
<reference evidence="1 2" key="1">
    <citation type="submission" date="2018-11" db="EMBL/GenBank/DDBJ databases">
        <authorList>
            <person name="Peiro R."/>
            <person name="Begona"/>
            <person name="Cbmso G."/>
            <person name="Lopez M."/>
            <person name="Gonzalez S."/>
            <person name="Sacristan E."/>
            <person name="Castillo E."/>
        </authorList>
    </citation>
    <scope>NUCLEOTIDE SEQUENCE [LARGE SCALE GENOMIC DNA]</scope>
    <source>
        <strain evidence="1">Brev_genome</strain>
    </source>
</reference>
<dbReference type="Pfam" id="PF02620">
    <property type="entry name" value="YceD"/>
    <property type="match status" value="1"/>
</dbReference>
<comment type="caution">
    <text evidence="1">The sequence shown here is derived from an EMBL/GenBank/DDBJ whole genome shotgun (WGS) entry which is preliminary data.</text>
</comment>
<proteinExistence type="predicted"/>
<dbReference type="InterPro" id="IPR003772">
    <property type="entry name" value="YceD"/>
</dbReference>
<keyword evidence="2" id="KW-1185">Reference proteome</keyword>
<evidence type="ECO:0000313" key="2">
    <source>
        <dbReference type="Proteomes" id="UP000289220"/>
    </source>
</evidence>
<accession>A0A7Z8Y759</accession>
<gene>
    <name evidence="1" type="ORF">BREV_BREV_00534</name>
</gene>
<name>A0A7Z8Y759_9CAUL</name>
<dbReference type="Proteomes" id="UP000289220">
    <property type="component" value="Unassembled WGS sequence"/>
</dbReference>
<dbReference type="AlphaFoldDB" id="A0A7Z8Y759"/>